<gene>
    <name evidence="5" type="ORF">B0I36DRAFT_250047</name>
</gene>
<feature type="chain" id="PRO_5040433436" description="Tyrosinase copper-binding domain-containing protein" evidence="3">
    <location>
        <begin position="20"/>
        <end position="355"/>
    </location>
</feature>
<dbReference type="AlphaFoldDB" id="A0A9P9BPW2"/>
<dbReference type="PANTHER" id="PTHR11474">
    <property type="entry name" value="TYROSINASE FAMILY MEMBER"/>
    <property type="match status" value="1"/>
</dbReference>
<feature type="domain" description="Tyrosinase copper-binding" evidence="4">
    <location>
        <begin position="279"/>
        <end position="290"/>
    </location>
</feature>
<dbReference type="EMBL" id="JAGTJQ010000009">
    <property type="protein sequence ID" value="KAH7024941.1"/>
    <property type="molecule type" value="Genomic_DNA"/>
</dbReference>
<dbReference type="InterPro" id="IPR002227">
    <property type="entry name" value="Tyrosinase_Cu-bd"/>
</dbReference>
<evidence type="ECO:0000313" key="5">
    <source>
        <dbReference type="EMBL" id="KAH7024941.1"/>
    </source>
</evidence>
<evidence type="ECO:0000259" key="4">
    <source>
        <dbReference type="PROSITE" id="PS00498"/>
    </source>
</evidence>
<proteinExistence type="predicted"/>
<comment type="caution">
    <text evidence="5">The sequence shown here is derived from an EMBL/GenBank/DDBJ whole genome shotgun (WGS) entry which is preliminary data.</text>
</comment>
<dbReference type="OrthoDB" id="6132182at2759"/>
<dbReference type="Gene3D" id="1.10.1280.10">
    <property type="entry name" value="Di-copper center containing domain from catechol oxidase"/>
    <property type="match status" value="1"/>
</dbReference>
<sequence>MKLIITYAQALSLVAVALAAPQTFQQAAGGTVPFPPQSQQPKALSFEQAVGLVSPAGGNIISSSQTPAQTNGGISTSAGCRRNIFRKWGTLSATEKGNFVGAIRCLTQRPPRGVWSGARSRYDELVWVHAQMTPRVHGLDLFLPWHRYYLFAFRTLLSQECGYNGAIPWWRETNNAGNIAASDIFSPQYFGSLPPATGGGGQCLNDGAFAGLTSRINNQCVSRGEVKSESNQVSVQNENLCQQASSFPQHRACVESTNHARMHRGIGPTMANAAMSPSDPVFFLHHSYVDWQWKRWQNAASSRWTTISGCADFNSPCTPLRRKTVLTSLGLIKNMRLGKFLDTEGNRLCYTYDEF</sequence>
<dbReference type="RefSeq" id="XP_046008489.1">
    <property type="nucleotide sequence ID" value="XM_046150522.1"/>
</dbReference>
<dbReference type="Proteomes" id="UP000756346">
    <property type="component" value="Unassembled WGS sequence"/>
</dbReference>
<dbReference type="PROSITE" id="PS00498">
    <property type="entry name" value="TYROSINASE_2"/>
    <property type="match status" value="1"/>
</dbReference>
<dbReference type="GO" id="GO:0046872">
    <property type="term" value="F:metal ion binding"/>
    <property type="evidence" value="ECO:0007669"/>
    <property type="project" value="UniProtKB-KW"/>
</dbReference>
<dbReference type="PRINTS" id="PR00092">
    <property type="entry name" value="TYROSINASE"/>
</dbReference>
<name>A0A9P9BPW2_9PEZI</name>
<keyword evidence="1" id="KW-0479">Metal-binding</keyword>
<dbReference type="PANTHER" id="PTHR11474:SF126">
    <property type="entry name" value="TYROSINASE-LIKE PROTEIN TYR-1-RELATED"/>
    <property type="match status" value="1"/>
</dbReference>
<keyword evidence="6" id="KW-1185">Reference proteome</keyword>
<dbReference type="GeneID" id="70180068"/>
<keyword evidence="2" id="KW-0186">Copper</keyword>
<accession>A0A9P9BPW2</accession>
<evidence type="ECO:0000256" key="2">
    <source>
        <dbReference type="ARBA" id="ARBA00023008"/>
    </source>
</evidence>
<evidence type="ECO:0000256" key="3">
    <source>
        <dbReference type="SAM" id="SignalP"/>
    </source>
</evidence>
<evidence type="ECO:0000313" key="6">
    <source>
        <dbReference type="Proteomes" id="UP000756346"/>
    </source>
</evidence>
<dbReference type="SUPFAM" id="SSF48056">
    <property type="entry name" value="Di-copper centre-containing domain"/>
    <property type="match status" value="1"/>
</dbReference>
<protein>
    <recommendedName>
        <fullName evidence="4">Tyrosinase copper-binding domain-containing protein</fullName>
    </recommendedName>
</protein>
<evidence type="ECO:0000256" key="1">
    <source>
        <dbReference type="ARBA" id="ARBA00022723"/>
    </source>
</evidence>
<dbReference type="InterPro" id="IPR050316">
    <property type="entry name" value="Tyrosinase/Hemocyanin"/>
</dbReference>
<reference evidence="5" key="1">
    <citation type="journal article" date="2021" name="Nat. Commun.">
        <title>Genetic determinants of endophytism in the Arabidopsis root mycobiome.</title>
        <authorList>
            <person name="Mesny F."/>
            <person name="Miyauchi S."/>
            <person name="Thiergart T."/>
            <person name="Pickel B."/>
            <person name="Atanasova L."/>
            <person name="Karlsson M."/>
            <person name="Huettel B."/>
            <person name="Barry K.W."/>
            <person name="Haridas S."/>
            <person name="Chen C."/>
            <person name="Bauer D."/>
            <person name="Andreopoulos W."/>
            <person name="Pangilinan J."/>
            <person name="LaButti K."/>
            <person name="Riley R."/>
            <person name="Lipzen A."/>
            <person name="Clum A."/>
            <person name="Drula E."/>
            <person name="Henrissat B."/>
            <person name="Kohler A."/>
            <person name="Grigoriev I.V."/>
            <person name="Martin F.M."/>
            <person name="Hacquard S."/>
        </authorList>
    </citation>
    <scope>NUCLEOTIDE SEQUENCE</scope>
    <source>
        <strain evidence="5">MPI-CAGE-CH-0230</strain>
    </source>
</reference>
<dbReference type="Pfam" id="PF00264">
    <property type="entry name" value="Tyrosinase"/>
    <property type="match status" value="1"/>
</dbReference>
<organism evidence="5 6">
    <name type="scientific">Microdochium trichocladiopsis</name>
    <dbReference type="NCBI Taxonomy" id="1682393"/>
    <lineage>
        <taxon>Eukaryota</taxon>
        <taxon>Fungi</taxon>
        <taxon>Dikarya</taxon>
        <taxon>Ascomycota</taxon>
        <taxon>Pezizomycotina</taxon>
        <taxon>Sordariomycetes</taxon>
        <taxon>Xylariomycetidae</taxon>
        <taxon>Xylariales</taxon>
        <taxon>Microdochiaceae</taxon>
        <taxon>Microdochium</taxon>
    </lineage>
</organism>
<keyword evidence="3" id="KW-0732">Signal</keyword>
<dbReference type="GO" id="GO:0016491">
    <property type="term" value="F:oxidoreductase activity"/>
    <property type="evidence" value="ECO:0007669"/>
    <property type="project" value="InterPro"/>
</dbReference>
<dbReference type="InterPro" id="IPR008922">
    <property type="entry name" value="Di-copper_centre_dom_sf"/>
</dbReference>
<feature type="signal peptide" evidence="3">
    <location>
        <begin position="1"/>
        <end position="19"/>
    </location>
</feature>